<dbReference type="InterPro" id="IPR011987">
    <property type="entry name" value="ATPase_V1-cplx_hsu_C"/>
</dbReference>
<dbReference type="Pfam" id="PF03224">
    <property type="entry name" value="V-ATPase_H_N"/>
    <property type="match status" value="1"/>
</dbReference>
<protein>
    <submittedName>
        <fullName evidence="6">Putative V-type proton ATPase subunit H</fullName>
    </submittedName>
</protein>
<organism evidence="6 7">
    <name type="scientific">Gracilariopsis chorda</name>
    <dbReference type="NCBI Taxonomy" id="448386"/>
    <lineage>
        <taxon>Eukaryota</taxon>
        <taxon>Rhodophyta</taxon>
        <taxon>Florideophyceae</taxon>
        <taxon>Rhodymeniophycidae</taxon>
        <taxon>Gracilariales</taxon>
        <taxon>Gracilariaceae</taxon>
        <taxon>Gracilariopsis</taxon>
    </lineage>
</organism>
<keyword evidence="7" id="KW-1185">Reference proteome</keyword>
<keyword evidence="2" id="KW-0813">Transport</keyword>
<evidence type="ECO:0000256" key="2">
    <source>
        <dbReference type="ARBA" id="ARBA00022448"/>
    </source>
</evidence>
<dbReference type="InterPro" id="IPR016024">
    <property type="entry name" value="ARM-type_fold"/>
</dbReference>
<dbReference type="Gene3D" id="1.25.40.150">
    <property type="entry name" value="V-type ATPase, subunit H, C-terminal domain"/>
    <property type="match status" value="1"/>
</dbReference>
<evidence type="ECO:0000313" key="6">
    <source>
        <dbReference type="EMBL" id="PXF45830.1"/>
    </source>
</evidence>
<dbReference type="GO" id="GO:0046961">
    <property type="term" value="F:proton-transporting ATPase activity, rotational mechanism"/>
    <property type="evidence" value="ECO:0007669"/>
    <property type="project" value="InterPro"/>
</dbReference>
<dbReference type="Pfam" id="PF11698">
    <property type="entry name" value="V-ATPase_H_C"/>
    <property type="match status" value="1"/>
</dbReference>
<dbReference type="PANTHER" id="PTHR10698">
    <property type="entry name" value="V-TYPE PROTON ATPASE SUBUNIT H"/>
    <property type="match status" value="1"/>
</dbReference>
<reference evidence="6 7" key="1">
    <citation type="journal article" date="2018" name="Mol. Biol. Evol.">
        <title>Analysis of the draft genome of the red seaweed Gracilariopsis chorda provides insights into genome size evolution in Rhodophyta.</title>
        <authorList>
            <person name="Lee J."/>
            <person name="Yang E.C."/>
            <person name="Graf L."/>
            <person name="Yang J.H."/>
            <person name="Qiu H."/>
            <person name="Zel Zion U."/>
            <person name="Chan C.X."/>
            <person name="Stephens T.G."/>
            <person name="Weber A.P.M."/>
            <person name="Boo G.H."/>
            <person name="Boo S.M."/>
            <person name="Kim K.M."/>
            <person name="Shin Y."/>
            <person name="Jung M."/>
            <person name="Lee S.J."/>
            <person name="Yim H.S."/>
            <person name="Lee J.H."/>
            <person name="Bhattacharya D."/>
            <person name="Yoon H.S."/>
        </authorList>
    </citation>
    <scope>NUCLEOTIDE SEQUENCE [LARGE SCALE GENOMIC DNA]</scope>
    <source>
        <strain evidence="6 7">SKKU-2015</strain>
        <tissue evidence="6">Whole body</tissue>
    </source>
</reference>
<keyword evidence="3" id="KW-0375">Hydrogen ion transport</keyword>
<sequence length="502" mass="54802">MAWALYLSNTNETAVTDDQLAELDAYEQACKAGPHHRAKLLSYRIGHIVHALVCTAGAVNSRTQMLRAVTLLKQVLNEANFTTLRTAVRGYTAAFLQQQPPNNSQTSPNHNHSVGPPFLRPLANIAVNRVSDKQLSTLAADSLACLLGCASLDYGADECIPHHICQQADEQTKRLTAMLVTEIVLSSSPLALGALAKLLRRDAARQIFCEKDGVSTLASTLLTKPGRSFTAIGEIIASSENDADPVHASYHAVLAVWMLTFGKKPQVLQMFLKSACSSRLVVVLARLLDHASGQRLKIARVTLASLRNMATGSSELHQEVRRDLVSADVPQILQRLMHMTAGAGSLIGKDDDAMSDAHALHEILLKEKASMSSLDAYTSEVKAGALHRSPMHCDELFWVTHANDIVEKHREVLKLLADTVASDSVTEEEKIIACEDISHIIQHAQTGRHAVSSITELKHCLMKLMSFAKTRELRHKALTCVQLLLLSGRIALNNETVTNNSH</sequence>
<comment type="similarity">
    <text evidence="1">Belongs to the V-ATPase H subunit family.</text>
</comment>
<keyword evidence="4" id="KW-0406">Ion transport</keyword>
<dbReference type="InterPro" id="IPR004908">
    <property type="entry name" value="ATPase_V1-cplx_hsu"/>
</dbReference>
<dbReference type="InterPro" id="IPR038497">
    <property type="entry name" value="ATPase_V1-cplx_hsu_C_sf"/>
</dbReference>
<dbReference type="PANTHER" id="PTHR10698:SF0">
    <property type="entry name" value="V-TYPE PROTON ATPASE SUBUNIT H"/>
    <property type="match status" value="1"/>
</dbReference>
<evidence type="ECO:0000256" key="4">
    <source>
        <dbReference type="ARBA" id="ARBA00023065"/>
    </source>
</evidence>
<dbReference type="Gene3D" id="1.25.10.10">
    <property type="entry name" value="Leucine-rich Repeat Variant"/>
    <property type="match status" value="1"/>
</dbReference>
<dbReference type="InterPro" id="IPR011989">
    <property type="entry name" value="ARM-like"/>
</dbReference>
<evidence type="ECO:0000256" key="3">
    <source>
        <dbReference type="ARBA" id="ARBA00022781"/>
    </source>
</evidence>
<dbReference type="Proteomes" id="UP000247409">
    <property type="component" value="Unassembled WGS sequence"/>
</dbReference>
<evidence type="ECO:0000259" key="5">
    <source>
        <dbReference type="Pfam" id="PF11698"/>
    </source>
</evidence>
<dbReference type="EMBL" id="NBIV01000051">
    <property type="protein sequence ID" value="PXF45830.1"/>
    <property type="molecule type" value="Genomic_DNA"/>
</dbReference>
<name>A0A2V3IXH0_9FLOR</name>
<gene>
    <name evidence="6" type="ORF">BWQ96_04367</name>
</gene>
<dbReference type="OrthoDB" id="10263554at2759"/>
<accession>A0A2V3IXH0</accession>
<comment type="caution">
    <text evidence="6">The sequence shown here is derived from an EMBL/GenBank/DDBJ whole genome shotgun (WGS) entry which is preliminary data.</text>
</comment>
<dbReference type="AlphaFoldDB" id="A0A2V3IXH0"/>
<evidence type="ECO:0000256" key="1">
    <source>
        <dbReference type="ARBA" id="ARBA00008613"/>
    </source>
</evidence>
<dbReference type="GO" id="GO:0000221">
    <property type="term" value="C:vacuolar proton-transporting V-type ATPase, V1 domain"/>
    <property type="evidence" value="ECO:0007669"/>
    <property type="project" value="InterPro"/>
</dbReference>
<dbReference type="SUPFAM" id="SSF48371">
    <property type="entry name" value="ARM repeat"/>
    <property type="match status" value="1"/>
</dbReference>
<proteinExistence type="inferred from homology"/>
<dbReference type="STRING" id="448386.A0A2V3IXH0"/>
<feature type="domain" description="ATPase V1 complex subunit H C-terminal" evidence="5">
    <location>
        <begin position="371"/>
        <end position="486"/>
    </location>
</feature>
<evidence type="ECO:0000313" key="7">
    <source>
        <dbReference type="Proteomes" id="UP000247409"/>
    </source>
</evidence>